<sequence>MDFDAMFNAQLGALKEEGNYRIFAELERRCGAFPKARSHDADTPDEVTVWCSNDYLGMGQNDHIRQVMKDTVDQCGTGAGGTRNISGTNKYHVALERELADLHGKDSALLFTSGYVSNWAALGTLGARLPDAVILSDELNHASMIEGIRHSRAQKRIWKHNDPEDLDRQLATLPANAPKIVAFESVYSMDGDICPMKEIVEVAEKHGAMTYLDEVHAVGLYGPRGGGVSEREGLADRITLIEGTLGKAYGCMGGYITGSAAMCDFVRSFSSGFIFTTALPPAVAAAAQASVAYLKDSRAERDAQRDRVAYLRAQLDRRGIPHMDNPSHIIPVMIKDPVKCRMLADILMQDWGIYVQPINYPTVPKGTERLRFTPGPLHSYDDIDHLVEALGVLWKQCAIAHAVA</sequence>
<comment type="catalytic activity">
    <reaction evidence="13 15">
        <text>succinyl-CoA + glycine + H(+) = 5-aminolevulinate + CO2 + CoA</text>
        <dbReference type="Rhea" id="RHEA:12921"/>
        <dbReference type="ChEBI" id="CHEBI:15378"/>
        <dbReference type="ChEBI" id="CHEBI:16526"/>
        <dbReference type="ChEBI" id="CHEBI:57287"/>
        <dbReference type="ChEBI" id="CHEBI:57292"/>
        <dbReference type="ChEBI" id="CHEBI:57305"/>
        <dbReference type="ChEBI" id="CHEBI:356416"/>
        <dbReference type="EC" id="2.3.1.37"/>
    </reaction>
</comment>
<dbReference type="InterPro" id="IPR015421">
    <property type="entry name" value="PyrdxlP-dep_Trfase_major"/>
</dbReference>
<evidence type="ECO:0000313" key="17">
    <source>
        <dbReference type="EMBL" id="KRS11726.1"/>
    </source>
</evidence>
<dbReference type="STRING" id="1641875.XM53_14710"/>
<keyword evidence="18" id="KW-1185">Reference proteome</keyword>
<protein>
    <recommendedName>
        <fullName evidence="5 15">5-aminolevulinate synthase</fullName>
        <ecNumber evidence="5 15">2.3.1.37</ecNumber>
    </recommendedName>
    <alternativeName>
        <fullName evidence="10 15">5-aminolevulinic acid synthase</fullName>
    </alternativeName>
    <alternativeName>
        <fullName evidence="11 15">Delta-ALA synthase</fullName>
    </alternativeName>
    <alternativeName>
        <fullName evidence="12 15">Delta-aminolevulinate synthase</fullName>
    </alternativeName>
</protein>
<evidence type="ECO:0000256" key="5">
    <source>
        <dbReference type="ARBA" id="ARBA00013257"/>
    </source>
</evidence>
<evidence type="ECO:0000256" key="8">
    <source>
        <dbReference type="ARBA" id="ARBA00023133"/>
    </source>
</evidence>
<dbReference type="UniPathway" id="UPA00251">
    <property type="reaction ID" value="UER00375"/>
</dbReference>
<dbReference type="NCBIfam" id="TIGR01821">
    <property type="entry name" value="5aminolev_synth"/>
    <property type="match status" value="1"/>
</dbReference>
<dbReference type="GO" id="GO:0003870">
    <property type="term" value="F:5-aminolevulinate synthase activity"/>
    <property type="evidence" value="ECO:0007669"/>
    <property type="project" value="UniProtKB-EC"/>
</dbReference>
<dbReference type="InterPro" id="IPR015422">
    <property type="entry name" value="PyrdxlP-dep_Trfase_small"/>
</dbReference>
<dbReference type="PROSITE" id="PS00599">
    <property type="entry name" value="AA_TRANSFER_CLASS_2"/>
    <property type="match status" value="1"/>
</dbReference>
<dbReference type="Proteomes" id="UP000051295">
    <property type="component" value="Unassembled WGS sequence"/>
</dbReference>
<feature type="domain" description="Aminotransferase class I/classII large" evidence="16">
    <location>
        <begin position="46"/>
        <end position="390"/>
    </location>
</feature>
<dbReference type="EMBL" id="LAXJ01000017">
    <property type="protein sequence ID" value="KRS11726.1"/>
    <property type="molecule type" value="Genomic_DNA"/>
</dbReference>
<name>A0A0T5NSL0_9RHOB</name>
<evidence type="ECO:0000256" key="7">
    <source>
        <dbReference type="ARBA" id="ARBA00022898"/>
    </source>
</evidence>
<dbReference type="PATRIC" id="fig|1641875.4.peg.747"/>
<comment type="pathway">
    <text evidence="2 15">Porphyrin-containing compound metabolism; protoporphyrin-IX biosynthesis; 5-aminolevulinate from glycine: step 1/1.</text>
</comment>
<dbReference type="EC" id="2.3.1.37" evidence="5 15"/>
<dbReference type="InterPro" id="IPR004839">
    <property type="entry name" value="Aminotransferase_I/II_large"/>
</dbReference>
<dbReference type="SUPFAM" id="SSF53383">
    <property type="entry name" value="PLP-dependent transferases"/>
    <property type="match status" value="1"/>
</dbReference>
<keyword evidence="7 14" id="KW-0663">Pyridoxal phosphate</keyword>
<keyword evidence="8 15" id="KW-0350">Heme biosynthesis</keyword>
<evidence type="ECO:0000313" key="18">
    <source>
        <dbReference type="Proteomes" id="UP000051295"/>
    </source>
</evidence>
<evidence type="ECO:0000256" key="3">
    <source>
        <dbReference type="ARBA" id="ARBA00008392"/>
    </source>
</evidence>
<evidence type="ECO:0000256" key="11">
    <source>
        <dbReference type="ARBA" id="ARBA00031945"/>
    </source>
</evidence>
<evidence type="ECO:0000256" key="6">
    <source>
        <dbReference type="ARBA" id="ARBA00022679"/>
    </source>
</evidence>
<evidence type="ECO:0000256" key="15">
    <source>
        <dbReference type="RuleBase" id="RU910713"/>
    </source>
</evidence>
<evidence type="ECO:0000256" key="12">
    <source>
        <dbReference type="ARBA" id="ARBA00032773"/>
    </source>
</evidence>
<dbReference type="FunFam" id="3.40.640.10:FF:000006">
    <property type="entry name" value="5-aminolevulinate synthase, mitochondrial"/>
    <property type="match status" value="1"/>
</dbReference>
<dbReference type="OrthoDB" id="9807157at2"/>
<dbReference type="AlphaFoldDB" id="A0A0T5NSL0"/>
<comment type="subunit">
    <text evidence="4">Homodimer.</text>
</comment>
<evidence type="ECO:0000256" key="14">
    <source>
        <dbReference type="RuleBase" id="RU003693"/>
    </source>
</evidence>
<dbReference type="Gene3D" id="3.90.1150.10">
    <property type="entry name" value="Aspartate Aminotransferase, domain 1"/>
    <property type="match status" value="1"/>
</dbReference>
<dbReference type="Gene3D" id="3.40.640.10">
    <property type="entry name" value="Type I PLP-dependent aspartate aminotransferase-like (Major domain)"/>
    <property type="match status" value="1"/>
</dbReference>
<evidence type="ECO:0000259" key="16">
    <source>
        <dbReference type="Pfam" id="PF00155"/>
    </source>
</evidence>
<dbReference type="RefSeq" id="WP_057794627.1">
    <property type="nucleotide sequence ID" value="NZ_LAXJ01000017.1"/>
</dbReference>
<dbReference type="GO" id="GO:0006782">
    <property type="term" value="P:protoporphyrinogen IX biosynthetic process"/>
    <property type="evidence" value="ECO:0007669"/>
    <property type="project" value="UniProtKB-UniRule"/>
</dbReference>
<dbReference type="InterPro" id="IPR001917">
    <property type="entry name" value="Aminotrans_II_pyridoxalP_BS"/>
</dbReference>
<evidence type="ECO:0000256" key="1">
    <source>
        <dbReference type="ARBA" id="ARBA00001933"/>
    </source>
</evidence>
<keyword evidence="6 15" id="KW-0808">Transferase</keyword>
<proteinExistence type="inferred from homology"/>
<reference evidence="17 18" key="1">
    <citation type="submission" date="2015-04" db="EMBL/GenBank/DDBJ databases">
        <title>The draft genome sequence of Roseovarius sp.R12b.</title>
        <authorList>
            <person name="Li G."/>
            <person name="Lai Q."/>
            <person name="Shao Z."/>
            <person name="Yan P."/>
        </authorList>
    </citation>
    <scope>NUCLEOTIDE SEQUENCE [LARGE SCALE GENOMIC DNA]</scope>
    <source>
        <strain evidence="17 18">R12B</strain>
    </source>
</reference>
<evidence type="ECO:0000256" key="10">
    <source>
        <dbReference type="ARBA" id="ARBA00031691"/>
    </source>
</evidence>
<evidence type="ECO:0000256" key="4">
    <source>
        <dbReference type="ARBA" id="ARBA00011738"/>
    </source>
</evidence>
<evidence type="ECO:0000256" key="9">
    <source>
        <dbReference type="ARBA" id="ARBA00023315"/>
    </source>
</evidence>
<comment type="cofactor">
    <cofactor evidence="1 14">
        <name>pyridoxal 5'-phosphate</name>
        <dbReference type="ChEBI" id="CHEBI:597326"/>
    </cofactor>
</comment>
<comment type="caution">
    <text evidence="17">The sequence shown here is derived from an EMBL/GenBank/DDBJ whole genome shotgun (WGS) entry which is preliminary data.</text>
</comment>
<evidence type="ECO:0000256" key="13">
    <source>
        <dbReference type="ARBA" id="ARBA00047654"/>
    </source>
</evidence>
<dbReference type="PANTHER" id="PTHR13693">
    <property type="entry name" value="CLASS II AMINOTRANSFERASE/8-AMINO-7-OXONONANOATE SYNTHASE"/>
    <property type="match status" value="1"/>
</dbReference>
<organism evidence="17 18">
    <name type="scientific">Roseovarius atlanticus</name>
    <dbReference type="NCBI Taxonomy" id="1641875"/>
    <lineage>
        <taxon>Bacteria</taxon>
        <taxon>Pseudomonadati</taxon>
        <taxon>Pseudomonadota</taxon>
        <taxon>Alphaproteobacteria</taxon>
        <taxon>Rhodobacterales</taxon>
        <taxon>Roseobacteraceae</taxon>
        <taxon>Roseovarius</taxon>
    </lineage>
</organism>
<dbReference type="PANTHER" id="PTHR13693:SF102">
    <property type="entry name" value="2-AMINO-3-KETOBUTYRATE COENZYME A LIGASE, MITOCHONDRIAL"/>
    <property type="match status" value="1"/>
</dbReference>
<evidence type="ECO:0000256" key="2">
    <source>
        <dbReference type="ARBA" id="ARBA00005029"/>
    </source>
</evidence>
<dbReference type="Pfam" id="PF00155">
    <property type="entry name" value="Aminotran_1_2"/>
    <property type="match status" value="1"/>
</dbReference>
<dbReference type="CDD" id="cd06454">
    <property type="entry name" value="KBL_like"/>
    <property type="match status" value="1"/>
</dbReference>
<dbReference type="InterPro" id="IPR050087">
    <property type="entry name" value="AON_synthase_class-II"/>
</dbReference>
<dbReference type="InterPro" id="IPR010961">
    <property type="entry name" value="4pyrrol_synth_NH2levulA_synth"/>
</dbReference>
<dbReference type="GO" id="GO:0030170">
    <property type="term" value="F:pyridoxal phosphate binding"/>
    <property type="evidence" value="ECO:0007669"/>
    <property type="project" value="UniProtKB-UniRule"/>
</dbReference>
<keyword evidence="9 15" id="KW-0012">Acyltransferase</keyword>
<dbReference type="InterPro" id="IPR015424">
    <property type="entry name" value="PyrdxlP-dep_Trfase"/>
</dbReference>
<comment type="similarity">
    <text evidence="3 14">Belongs to the class-II pyridoxal-phosphate-dependent aminotransferase family.</text>
</comment>
<accession>A0A0T5NSL0</accession>
<gene>
    <name evidence="17" type="ORF">XM53_14710</name>
</gene>